<dbReference type="EMBL" id="CP011097">
    <property type="protein sequence ID" value="AJZ76759.1"/>
    <property type="molecule type" value="Genomic_DNA"/>
</dbReference>
<dbReference type="STRING" id="1603555.SU86_009245"/>
<evidence type="ECO:0000313" key="6">
    <source>
        <dbReference type="Proteomes" id="UP000266745"/>
    </source>
</evidence>
<dbReference type="AlphaFoldDB" id="A0A3G1B4H7"/>
<dbReference type="SUPFAM" id="SSF56300">
    <property type="entry name" value="Metallo-dependent phosphatases"/>
    <property type="match status" value="1"/>
</dbReference>
<dbReference type="InterPro" id="IPR041796">
    <property type="entry name" value="Mre11_N"/>
</dbReference>
<reference evidence="5 6" key="1">
    <citation type="journal article" date="2016" name="Sci. Rep.">
        <title>A novel ammonia-oxidizing archaeon from wastewater treatment plant: Its enrichment, physiological and genomic characteristics.</title>
        <authorList>
            <person name="Li Y."/>
            <person name="Ding K."/>
            <person name="Wen X."/>
            <person name="Zhang B."/>
            <person name="Shen B."/>
            <person name="Yang Y."/>
        </authorList>
    </citation>
    <scope>NUCLEOTIDE SEQUENCE [LARGE SCALE GENOMIC DNA]</scope>
    <source>
        <strain evidence="5 6">SAT1</strain>
    </source>
</reference>
<organism evidence="5 6">
    <name type="scientific">Candidatus Nitrosotenuis cloacae</name>
    <dbReference type="NCBI Taxonomy" id="1603555"/>
    <lineage>
        <taxon>Archaea</taxon>
        <taxon>Nitrososphaerota</taxon>
        <taxon>Candidatus Nitrosotenuis</taxon>
    </lineage>
</organism>
<dbReference type="Pfam" id="PF00149">
    <property type="entry name" value="Metallophos"/>
    <property type="match status" value="1"/>
</dbReference>
<dbReference type="InterPro" id="IPR029052">
    <property type="entry name" value="Metallo-depent_PP-like"/>
</dbReference>
<keyword evidence="6" id="KW-1185">Reference proteome</keyword>
<keyword evidence="2" id="KW-0378">Hydrolase</keyword>
<dbReference type="Proteomes" id="UP000266745">
    <property type="component" value="Chromosome"/>
</dbReference>
<dbReference type="PANTHER" id="PTHR30337">
    <property type="entry name" value="COMPONENT OF ATP-DEPENDENT DSDNA EXONUCLEASE"/>
    <property type="match status" value="1"/>
</dbReference>
<keyword evidence="3" id="KW-0269">Exonuclease</keyword>
<proteinExistence type="predicted"/>
<name>A0A3G1B4H7_9ARCH</name>
<dbReference type="Gene3D" id="3.60.21.10">
    <property type="match status" value="1"/>
</dbReference>
<dbReference type="PANTHER" id="PTHR30337:SF0">
    <property type="entry name" value="NUCLEASE SBCCD SUBUNIT D"/>
    <property type="match status" value="1"/>
</dbReference>
<dbReference type="RefSeq" id="WP_048187341.1">
    <property type="nucleotide sequence ID" value="NZ_CP011097.1"/>
</dbReference>
<evidence type="ECO:0000313" key="5">
    <source>
        <dbReference type="EMBL" id="AJZ76759.1"/>
    </source>
</evidence>
<keyword evidence="1" id="KW-0540">Nuclease</keyword>
<evidence type="ECO:0000256" key="1">
    <source>
        <dbReference type="ARBA" id="ARBA00022722"/>
    </source>
</evidence>
<feature type="domain" description="Calcineurin-like phosphoesterase" evidence="4">
    <location>
        <begin position="5"/>
        <end position="190"/>
    </location>
</feature>
<protein>
    <submittedName>
        <fullName evidence="5">Metallophosphoesterase</fullName>
    </submittedName>
</protein>
<dbReference type="GO" id="GO:0004527">
    <property type="term" value="F:exonuclease activity"/>
    <property type="evidence" value="ECO:0007669"/>
    <property type="project" value="UniProtKB-KW"/>
</dbReference>
<sequence>MIFSHISDTHLGLTQYGLQEREDDVYLVFNESIDTSIKDHVDFVIFAGDIFHVPNPSGTAILQMANALKRLKQNNVESFFVLGEHDISRIRSSPIPYVYHNLGFSKYVGQGTPIIHKGVLIAGFDKIRRGEMSKFYDKFSEIDKIAASHQGHKILVMHQGISEINQFAGELSSTDLPKNFTYYAMGHLHDKFLKQFSHLGGPVAYPGSIEMTTSEGIKETQKGFYEVDISTSEARPSWIKLDTRPQLSDRVEFENLNESITKTIAKITGYSKKPIIEIKIHGNNIDSDIIQSQITRLAPHTLHYTWKITQVEDSGGSVLLERPSSIDDELFRLAINYLGTQENATFAIQELLPLLSTNKIKEAEQAILEEFERFRSKK</sequence>
<dbReference type="InterPro" id="IPR004843">
    <property type="entry name" value="Calcineurin-like_PHP"/>
</dbReference>
<evidence type="ECO:0000256" key="3">
    <source>
        <dbReference type="ARBA" id="ARBA00022839"/>
    </source>
</evidence>
<accession>A0A3G1B4H7</accession>
<gene>
    <name evidence="5" type="ORF">SU86_009245</name>
</gene>
<dbReference type="InterPro" id="IPR050535">
    <property type="entry name" value="DNA_Repair-Maintenance_Comp"/>
</dbReference>
<evidence type="ECO:0000256" key="2">
    <source>
        <dbReference type="ARBA" id="ARBA00022801"/>
    </source>
</evidence>
<dbReference type="CDD" id="cd00840">
    <property type="entry name" value="MPP_Mre11_N"/>
    <property type="match status" value="1"/>
</dbReference>
<dbReference type="OrthoDB" id="11638at2157"/>
<evidence type="ECO:0000259" key="4">
    <source>
        <dbReference type="Pfam" id="PF00149"/>
    </source>
</evidence>
<dbReference type="KEGG" id="tah:SU86_009245"/>
<dbReference type="GeneID" id="24874748"/>